<dbReference type="AlphaFoldDB" id="A0A4Y2E9D8"/>
<reference evidence="1 2" key="1">
    <citation type="journal article" date="2019" name="Sci. Rep.">
        <title>Orb-weaving spider Araneus ventricosus genome elucidates the spidroin gene catalogue.</title>
        <authorList>
            <person name="Kono N."/>
            <person name="Nakamura H."/>
            <person name="Ohtoshi R."/>
            <person name="Moran D.A.P."/>
            <person name="Shinohara A."/>
            <person name="Yoshida Y."/>
            <person name="Fujiwara M."/>
            <person name="Mori M."/>
            <person name="Tomita M."/>
            <person name="Arakawa K."/>
        </authorList>
    </citation>
    <scope>NUCLEOTIDE SEQUENCE [LARGE SCALE GENOMIC DNA]</scope>
</reference>
<organism evidence="1 2">
    <name type="scientific">Araneus ventricosus</name>
    <name type="common">Orbweaver spider</name>
    <name type="synonym">Epeira ventricosa</name>
    <dbReference type="NCBI Taxonomy" id="182803"/>
    <lineage>
        <taxon>Eukaryota</taxon>
        <taxon>Metazoa</taxon>
        <taxon>Ecdysozoa</taxon>
        <taxon>Arthropoda</taxon>
        <taxon>Chelicerata</taxon>
        <taxon>Arachnida</taxon>
        <taxon>Araneae</taxon>
        <taxon>Araneomorphae</taxon>
        <taxon>Entelegynae</taxon>
        <taxon>Araneoidea</taxon>
        <taxon>Araneidae</taxon>
        <taxon>Araneus</taxon>
    </lineage>
</organism>
<evidence type="ECO:0000313" key="1">
    <source>
        <dbReference type="EMBL" id="GBM24464.1"/>
    </source>
</evidence>
<protein>
    <submittedName>
        <fullName evidence="1">Uncharacterized protein</fullName>
    </submittedName>
</protein>
<dbReference type="Proteomes" id="UP000499080">
    <property type="component" value="Unassembled WGS sequence"/>
</dbReference>
<dbReference type="EMBL" id="BGPR01000519">
    <property type="protein sequence ID" value="GBM24464.1"/>
    <property type="molecule type" value="Genomic_DNA"/>
</dbReference>
<sequence length="136" mass="15317">MPFVPVGLVEVQFLSRLVPTLMTLKDNILRALENVVYRIQCVVHEKGGHNEGGLVIRCNLYASPGPANAATELLMTGNKLPGLTSLVSNCIGWMDMYWYGDNLMNPWTRHVNRELFNLVEHLWSYGAFAVGLIWDL</sequence>
<name>A0A4Y2E9D8_ARAVE</name>
<keyword evidence="2" id="KW-1185">Reference proteome</keyword>
<accession>A0A4Y2E9D8</accession>
<evidence type="ECO:0000313" key="2">
    <source>
        <dbReference type="Proteomes" id="UP000499080"/>
    </source>
</evidence>
<comment type="caution">
    <text evidence="1">The sequence shown here is derived from an EMBL/GenBank/DDBJ whole genome shotgun (WGS) entry which is preliminary data.</text>
</comment>
<gene>
    <name evidence="1" type="ORF">AVEN_41109_1</name>
</gene>
<proteinExistence type="predicted"/>